<dbReference type="InterPro" id="IPR052710">
    <property type="entry name" value="CAAX_protease"/>
</dbReference>
<evidence type="ECO:0000259" key="2">
    <source>
        <dbReference type="Pfam" id="PF02517"/>
    </source>
</evidence>
<dbReference type="RefSeq" id="WP_209405811.1">
    <property type="nucleotide sequence ID" value="NZ_JAGIYQ010000007.1"/>
</dbReference>
<feature type="transmembrane region" description="Helical" evidence="1">
    <location>
        <begin position="159"/>
        <end position="180"/>
    </location>
</feature>
<gene>
    <name evidence="3" type="ORF">J5Y03_11695</name>
</gene>
<accession>A0A940NVS0</accession>
<proteinExistence type="predicted"/>
<dbReference type="PANTHER" id="PTHR36435:SF1">
    <property type="entry name" value="CAAX AMINO TERMINAL PROTEASE FAMILY PROTEIN"/>
    <property type="match status" value="1"/>
</dbReference>
<evidence type="ECO:0000256" key="1">
    <source>
        <dbReference type="SAM" id="Phobius"/>
    </source>
</evidence>
<feature type="transmembrane region" description="Helical" evidence="1">
    <location>
        <begin position="79"/>
        <end position="100"/>
    </location>
</feature>
<feature type="transmembrane region" description="Helical" evidence="1">
    <location>
        <begin position="129"/>
        <end position="153"/>
    </location>
</feature>
<dbReference type="GO" id="GO:0080120">
    <property type="term" value="P:CAAX-box protein maturation"/>
    <property type="evidence" value="ECO:0007669"/>
    <property type="project" value="UniProtKB-ARBA"/>
</dbReference>
<protein>
    <submittedName>
        <fullName evidence="3">CPBP family intramembrane metalloprotease</fullName>
    </submittedName>
</protein>
<dbReference type="GO" id="GO:0004175">
    <property type="term" value="F:endopeptidase activity"/>
    <property type="evidence" value="ECO:0007669"/>
    <property type="project" value="UniProtKB-ARBA"/>
</dbReference>
<dbReference type="InterPro" id="IPR003675">
    <property type="entry name" value="Rce1/LyrA-like_dom"/>
</dbReference>
<reference evidence="3" key="1">
    <citation type="submission" date="2021-04" db="EMBL/GenBank/DDBJ databases">
        <title>Genome seq and assembly of Bacillus sp.</title>
        <authorList>
            <person name="Chhetri G."/>
        </authorList>
    </citation>
    <scope>NUCLEOTIDE SEQUENCE</scope>
    <source>
        <strain evidence="3">RG28</strain>
    </source>
</reference>
<keyword evidence="3" id="KW-0378">Hydrolase</keyword>
<keyword evidence="1" id="KW-1133">Transmembrane helix</keyword>
<organism evidence="3 4">
    <name type="scientific">Gottfriedia endophytica</name>
    <dbReference type="NCBI Taxonomy" id="2820819"/>
    <lineage>
        <taxon>Bacteria</taxon>
        <taxon>Bacillati</taxon>
        <taxon>Bacillota</taxon>
        <taxon>Bacilli</taxon>
        <taxon>Bacillales</taxon>
        <taxon>Bacillaceae</taxon>
        <taxon>Gottfriedia</taxon>
    </lineage>
</organism>
<feature type="transmembrane region" description="Helical" evidence="1">
    <location>
        <begin position="35"/>
        <end position="57"/>
    </location>
</feature>
<comment type="caution">
    <text evidence="3">The sequence shown here is derived from an EMBL/GenBank/DDBJ whole genome shotgun (WGS) entry which is preliminary data.</text>
</comment>
<keyword evidence="3" id="KW-0645">Protease</keyword>
<dbReference type="GO" id="GO:0008237">
    <property type="term" value="F:metallopeptidase activity"/>
    <property type="evidence" value="ECO:0007669"/>
    <property type="project" value="UniProtKB-KW"/>
</dbReference>
<evidence type="ECO:0000313" key="4">
    <source>
        <dbReference type="Proteomes" id="UP000682134"/>
    </source>
</evidence>
<feature type="transmembrane region" description="Helical" evidence="1">
    <location>
        <begin position="192"/>
        <end position="216"/>
    </location>
</feature>
<feature type="domain" description="CAAX prenyl protease 2/Lysostaphin resistance protein A-like" evidence="2">
    <location>
        <begin position="129"/>
        <end position="218"/>
    </location>
</feature>
<name>A0A940NVS0_9BACI</name>
<dbReference type="EMBL" id="JAGIYQ010000007">
    <property type="protein sequence ID" value="MBP0725833.1"/>
    <property type="molecule type" value="Genomic_DNA"/>
</dbReference>
<keyword evidence="4" id="KW-1185">Reference proteome</keyword>
<dbReference type="Proteomes" id="UP000682134">
    <property type="component" value="Unassembled WGS sequence"/>
</dbReference>
<keyword evidence="1" id="KW-0472">Membrane</keyword>
<dbReference type="PANTHER" id="PTHR36435">
    <property type="entry name" value="SLR1288 PROTEIN"/>
    <property type="match status" value="1"/>
</dbReference>
<evidence type="ECO:0000313" key="3">
    <source>
        <dbReference type="EMBL" id="MBP0725833.1"/>
    </source>
</evidence>
<sequence length="238" mass="27588">MVFLTIFLLLIVAGYPIWDYFYMKKIKSNLVKKGRMYGEIMIVQWGLVILLFIYWFVTNRSINDIFFINKPLFSIPTKYFWTFGIGVGLGIILLVILFSFSKTMRKKYSDALSDASIQFLIPSSIRERLLFLFVSITAGVCEEIIFRGVFLYYLNHLQFELSIIAIGIISSLLFGIVHLYQGWKGVFLTAYLGGFLFFLFVLTGSLWIPIILHFLIDAKFVFLPNKKQLSIDTETKNI</sequence>
<dbReference type="AlphaFoldDB" id="A0A940NVS0"/>
<keyword evidence="3" id="KW-0482">Metalloprotease</keyword>
<feature type="transmembrane region" description="Helical" evidence="1">
    <location>
        <begin position="6"/>
        <end position="23"/>
    </location>
</feature>
<dbReference type="Pfam" id="PF02517">
    <property type="entry name" value="Rce1-like"/>
    <property type="match status" value="1"/>
</dbReference>
<keyword evidence="1" id="KW-0812">Transmembrane</keyword>